<dbReference type="PANTHER" id="PTHR43054:SF1">
    <property type="entry name" value="SCYLLO-INOSITOL 2-DEHYDROGENASE (NADP(+)) IOLU"/>
    <property type="match status" value="1"/>
</dbReference>
<protein>
    <submittedName>
        <fullName evidence="3">1,5-anhydro-D-fructose reductase</fullName>
        <ecNumber evidence="3">1.1.1.292</ecNumber>
    </submittedName>
</protein>
<dbReference type="eggNOG" id="COG0673">
    <property type="taxonomic scope" value="Bacteria"/>
</dbReference>
<dbReference type="EMBL" id="LT906446">
    <property type="protein sequence ID" value="SNV05048.1"/>
    <property type="molecule type" value="Genomic_DNA"/>
</dbReference>
<keyword evidence="3" id="KW-0560">Oxidoreductase</keyword>
<reference evidence="3 4" key="1">
    <citation type="submission" date="2017-06" db="EMBL/GenBank/DDBJ databases">
        <authorList>
            <consortium name="Pathogen Informatics"/>
        </authorList>
    </citation>
    <scope>NUCLEOTIDE SEQUENCE [LARGE SCALE GENOMIC DNA]</scope>
    <source>
        <strain evidence="3 4">NCTC10570</strain>
    </source>
</reference>
<organism evidence="3 4">
    <name type="scientific">Megamonas hypermegale</name>
    <dbReference type="NCBI Taxonomy" id="158847"/>
    <lineage>
        <taxon>Bacteria</taxon>
        <taxon>Bacillati</taxon>
        <taxon>Bacillota</taxon>
        <taxon>Negativicutes</taxon>
        <taxon>Selenomonadales</taxon>
        <taxon>Selenomonadaceae</taxon>
        <taxon>Megamonas</taxon>
    </lineage>
</organism>
<gene>
    <name evidence="3" type="primary">afr</name>
    <name evidence="3" type="ORF">SAMEA4364220_02087</name>
</gene>
<dbReference type="GeneID" id="78508069"/>
<dbReference type="Pfam" id="PF01408">
    <property type="entry name" value="GFO_IDH_MocA"/>
    <property type="match status" value="1"/>
</dbReference>
<dbReference type="EC" id="1.1.1.292" evidence="3"/>
<evidence type="ECO:0000313" key="4">
    <source>
        <dbReference type="Proteomes" id="UP000215383"/>
    </source>
</evidence>
<name>A0A239U6I6_9FIRM</name>
<dbReference type="SUPFAM" id="SSF55347">
    <property type="entry name" value="Glyceraldehyde-3-phosphate dehydrogenase-like, C-terminal domain"/>
    <property type="match status" value="1"/>
</dbReference>
<dbReference type="GO" id="GO:0000166">
    <property type="term" value="F:nucleotide binding"/>
    <property type="evidence" value="ECO:0007669"/>
    <property type="project" value="InterPro"/>
</dbReference>
<feature type="domain" description="Gfo/Idh/MocA-like oxidoreductase N-terminal" evidence="1">
    <location>
        <begin position="1"/>
        <end position="119"/>
    </location>
</feature>
<dbReference type="Gene3D" id="3.40.50.720">
    <property type="entry name" value="NAD(P)-binding Rossmann-like Domain"/>
    <property type="match status" value="1"/>
</dbReference>
<dbReference type="Gene3D" id="3.30.360.10">
    <property type="entry name" value="Dihydrodipicolinate Reductase, domain 2"/>
    <property type="match status" value="1"/>
</dbReference>
<keyword evidence="4" id="KW-1185">Reference proteome</keyword>
<proteinExistence type="predicted"/>
<dbReference type="SUPFAM" id="SSF51735">
    <property type="entry name" value="NAD(P)-binding Rossmann-fold domains"/>
    <property type="match status" value="1"/>
</dbReference>
<sequence>MKIGIAGNGKIVREMIGAAKTVAGISIEAICSRAQSKAKAEKIAQECNISKVYTDYQKMLSDSDIDFIYVAVSNNVHYQYTKQALEAGKNVICEKPFTVKASETEELIQIAKDKHLFLFEAITVIYAPNYQYIKDNLKEIGTLHYVHANYAQYSSRYDKYLNKEVTPAFSPESAGGALYDLNIYNLHFIVGIFGMPKNIIYRANLGFNGIDTSGTALLDYDGFTVVCSAAKDSESVSGIVFQGEKGYMRLEGATNECALIRVNKKGETEKIVSKERYNHRMINEFIAFEQMFKQQDYKTCYENLDHSMMVMKVLEQARESGNLEF</sequence>
<dbReference type="Proteomes" id="UP000215383">
    <property type="component" value="Chromosome 1"/>
</dbReference>
<dbReference type="PANTHER" id="PTHR43054">
    <property type="match status" value="1"/>
</dbReference>
<evidence type="ECO:0000259" key="2">
    <source>
        <dbReference type="Pfam" id="PF22725"/>
    </source>
</evidence>
<evidence type="ECO:0000313" key="3">
    <source>
        <dbReference type="EMBL" id="SNV05048.1"/>
    </source>
</evidence>
<dbReference type="GO" id="GO:0033712">
    <property type="term" value="F:1,5-anhydro-D-fructose reductase (1,5-anhydro-D-mannitol-forming) activity"/>
    <property type="evidence" value="ECO:0007669"/>
    <property type="project" value="UniProtKB-EC"/>
</dbReference>
<dbReference type="AlphaFoldDB" id="A0A239U6I6"/>
<accession>A0A239U6I6</accession>
<dbReference type="RefSeq" id="WP_027890015.1">
    <property type="nucleotide sequence ID" value="NZ_LT906446.1"/>
</dbReference>
<dbReference type="InterPro" id="IPR000683">
    <property type="entry name" value="Gfo/Idh/MocA-like_OxRdtase_N"/>
</dbReference>
<evidence type="ECO:0000259" key="1">
    <source>
        <dbReference type="Pfam" id="PF01408"/>
    </source>
</evidence>
<dbReference type="InterPro" id="IPR055170">
    <property type="entry name" value="GFO_IDH_MocA-like_dom"/>
</dbReference>
<dbReference type="InterPro" id="IPR036291">
    <property type="entry name" value="NAD(P)-bd_dom_sf"/>
</dbReference>
<dbReference type="Pfam" id="PF22725">
    <property type="entry name" value="GFO_IDH_MocA_C3"/>
    <property type="match status" value="1"/>
</dbReference>
<feature type="domain" description="GFO/IDH/MocA-like oxidoreductase" evidence="2">
    <location>
        <begin position="138"/>
        <end position="248"/>
    </location>
</feature>